<keyword evidence="1" id="KW-0472">Membrane</keyword>
<dbReference type="EMBL" id="BK014762">
    <property type="protein sequence ID" value="DAD74675.1"/>
    <property type="molecule type" value="Genomic_DNA"/>
</dbReference>
<keyword evidence="1" id="KW-1133">Transmembrane helix</keyword>
<evidence type="ECO:0000256" key="1">
    <source>
        <dbReference type="SAM" id="Phobius"/>
    </source>
</evidence>
<reference evidence="2" key="1">
    <citation type="journal article" date="2021" name="Proc. Natl. Acad. Sci. U.S.A.">
        <title>A Catalog of Tens of Thousands of Viruses from Human Metagenomes Reveals Hidden Associations with Chronic Diseases.</title>
        <authorList>
            <person name="Tisza M.J."/>
            <person name="Buck C.B."/>
        </authorList>
    </citation>
    <scope>NUCLEOTIDE SEQUENCE</scope>
    <source>
        <strain evidence="2">CtZgq1</strain>
    </source>
</reference>
<feature type="transmembrane region" description="Helical" evidence="1">
    <location>
        <begin position="16"/>
        <end position="35"/>
    </location>
</feature>
<organism evidence="2">
    <name type="scientific">Myoviridae sp. ctZgq1</name>
    <dbReference type="NCBI Taxonomy" id="2826666"/>
    <lineage>
        <taxon>Viruses</taxon>
        <taxon>Duplodnaviria</taxon>
        <taxon>Heunggongvirae</taxon>
        <taxon>Uroviricota</taxon>
        <taxon>Caudoviricetes</taxon>
    </lineage>
</organism>
<proteinExistence type="predicted"/>
<protein>
    <submittedName>
        <fullName evidence="2">Uncharacterized protein</fullName>
    </submittedName>
</protein>
<keyword evidence="1" id="KW-0812">Transmembrane</keyword>
<evidence type="ECO:0000313" key="2">
    <source>
        <dbReference type="EMBL" id="DAD74675.1"/>
    </source>
</evidence>
<accession>A0A8S5LXZ3</accession>
<sequence>MLYIFSLLSTTKSIYFLPRFSFRFLSLLLFYLLYIV</sequence>
<name>A0A8S5LXZ3_9CAUD</name>